<name>A0A923NEI7_WEICO</name>
<evidence type="ECO:0000259" key="3">
    <source>
        <dbReference type="Pfam" id="PF11797"/>
    </source>
</evidence>
<feature type="transmembrane region" description="Helical" evidence="1">
    <location>
        <begin position="310"/>
        <end position="330"/>
    </location>
</feature>
<evidence type="ECO:0000256" key="1">
    <source>
        <dbReference type="SAM" id="Phobius"/>
    </source>
</evidence>
<keyword evidence="1" id="KW-0812">Transmembrane</keyword>
<reference evidence="4" key="1">
    <citation type="submission" date="2020-08" db="EMBL/GenBank/DDBJ databases">
        <title>Complete genome sequence of Weissella confusa strain FS54 provides insights into metabolic potential.</title>
        <authorList>
            <person name="Fhoula I."/>
            <person name="Najjari A."/>
            <person name="Lekired A."/>
            <person name="Bessrour-Aouam N."/>
            <person name="Jaballah S."/>
            <person name="Klibi N."/>
            <person name="Ouzari H.-I."/>
        </authorList>
    </citation>
    <scope>NUCLEOTIDE SEQUENCE</scope>
    <source>
        <strain evidence="4">FS54</strain>
    </source>
</reference>
<keyword evidence="1" id="KW-0472">Membrane</keyword>
<dbReference type="Pfam" id="PF06030">
    <property type="entry name" value="WxLIP_PGBD"/>
    <property type="match status" value="1"/>
</dbReference>
<dbReference type="AlphaFoldDB" id="A0A923NEI7"/>
<comment type="caution">
    <text evidence="4">The sequence shown here is derived from an EMBL/GenBank/DDBJ whole genome shotgun (WGS) entry which is preliminary data.</text>
</comment>
<dbReference type="Proteomes" id="UP000650485">
    <property type="component" value="Unassembled WGS sequence"/>
</dbReference>
<evidence type="ECO:0000313" key="4">
    <source>
        <dbReference type="EMBL" id="MBC6499135.1"/>
    </source>
</evidence>
<organism evidence="4 5">
    <name type="scientific">Weissella confusa</name>
    <name type="common">Lactobacillus confusus</name>
    <dbReference type="NCBI Taxonomy" id="1583"/>
    <lineage>
        <taxon>Bacteria</taxon>
        <taxon>Bacillati</taxon>
        <taxon>Bacillota</taxon>
        <taxon>Bacilli</taxon>
        <taxon>Lactobacillales</taxon>
        <taxon>Lactobacillaceae</taxon>
        <taxon>Weissella</taxon>
    </lineage>
</organism>
<feature type="domain" description="WxL Interacting Protein host binding" evidence="3">
    <location>
        <begin position="173"/>
        <end position="295"/>
    </location>
</feature>
<evidence type="ECO:0000313" key="5">
    <source>
        <dbReference type="Proteomes" id="UP000650485"/>
    </source>
</evidence>
<dbReference type="InterPro" id="IPR021759">
    <property type="entry name" value="WxLIP_HBD"/>
</dbReference>
<feature type="domain" description="WxL Interacting Protein peptidoglycan binding" evidence="2">
    <location>
        <begin position="44"/>
        <end position="162"/>
    </location>
</feature>
<gene>
    <name evidence="4" type="ORF">H7R52_10725</name>
</gene>
<sequence>MHLVLSFLSKHGEQKMKKILFGLVALILAFTTMRHVSADDNAPYTVTPVIPKTQLDSQNKNYLDLLLNPKQVESVTFDVKNNSDSELSLNVAAGSASTSPLGEVTYNDHHVIGNVGPQMENLIHLDQQTIKVAPKGDAKVTGTITMPNEPVDGIIAGGVSFSLTATQKQDAVETTVAVLARNTRNLPATSAELHAVSYETVNKQTGFAIAVANTSGSFINGATFTTKVIDVSTNKTVLVETRRNAQLAPNSVMTYWVKNDAKRLTGNKYRIQVQANWSGTNQTWQKQIVLSKKAAPTDEAHPKKVPFIEALLYAVSLLAIVGIVLTVMWFKNMRFLVK</sequence>
<accession>A0A923NEI7</accession>
<dbReference type="InterPro" id="IPR010317">
    <property type="entry name" value="WxLIP_PGBD"/>
</dbReference>
<dbReference type="EMBL" id="JACSZT010000008">
    <property type="protein sequence ID" value="MBC6499135.1"/>
    <property type="molecule type" value="Genomic_DNA"/>
</dbReference>
<dbReference type="Pfam" id="PF11797">
    <property type="entry name" value="WxLIP_HBD"/>
    <property type="match status" value="1"/>
</dbReference>
<protein>
    <submittedName>
        <fullName evidence="4">DUF916 domain-containing protein</fullName>
    </submittedName>
</protein>
<keyword evidence="1" id="KW-1133">Transmembrane helix</keyword>
<proteinExistence type="predicted"/>
<evidence type="ECO:0000259" key="2">
    <source>
        <dbReference type="Pfam" id="PF06030"/>
    </source>
</evidence>